<feature type="domain" description="RNA polymerase sigma-70 region 2" evidence="5">
    <location>
        <begin position="16"/>
        <end position="81"/>
    </location>
</feature>
<dbReference type="Pfam" id="PF04542">
    <property type="entry name" value="Sigma70_r2"/>
    <property type="match status" value="1"/>
</dbReference>
<dbReference type="InterPro" id="IPR039425">
    <property type="entry name" value="RNA_pol_sigma-70-like"/>
</dbReference>
<dbReference type="PANTHER" id="PTHR43133:SF25">
    <property type="entry name" value="RNA POLYMERASE SIGMA FACTOR RFAY-RELATED"/>
    <property type="match status" value="1"/>
</dbReference>
<accession>A0A9W6SBG0</accession>
<dbReference type="Gene3D" id="1.10.1740.10">
    <property type="match status" value="1"/>
</dbReference>
<dbReference type="EMBL" id="BSTK01000018">
    <property type="protein sequence ID" value="GLY90814.1"/>
    <property type="molecule type" value="Genomic_DNA"/>
</dbReference>
<evidence type="ECO:0000259" key="6">
    <source>
        <dbReference type="Pfam" id="PF08281"/>
    </source>
</evidence>
<dbReference type="Gene3D" id="1.10.10.10">
    <property type="entry name" value="Winged helix-like DNA-binding domain superfamily/Winged helix DNA-binding domain"/>
    <property type="match status" value="1"/>
</dbReference>
<evidence type="ECO:0000313" key="7">
    <source>
        <dbReference type="EMBL" id="GLY90814.1"/>
    </source>
</evidence>
<evidence type="ECO:0000256" key="2">
    <source>
        <dbReference type="ARBA" id="ARBA00023015"/>
    </source>
</evidence>
<feature type="domain" description="RNA polymerase sigma factor 70 region 4 type 2" evidence="6">
    <location>
        <begin position="106"/>
        <end position="156"/>
    </location>
</feature>
<dbReference type="InterPro" id="IPR036388">
    <property type="entry name" value="WH-like_DNA-bd_sf"/>
</dbReference>
<dbReference type="InterPro" id="IPR013249">
    <property type="entry name" value="RNA_pol_sigma70_r4_t2"/>
</dbReference>
<organism evidence="7 8">
    <name type="scientific">Actinoallomurus iriomotensis</name>
    <dbReference type="NCBI Taxonomy" id="478107"/>
    <lineage>
        <taxon>Bacteria</taxon>
        <taxon>Bacillati</taxon>
        <taxon>Actinomycetota</taxon>
        <taxon>Actinomycetes</taxon>
        <taxon>Streptosporangiales</taxon>
        <taxon>Thermomonosporaceae</taxon>
        <taxon>Actinoallomurus</taxon>
    </lineage>
</organism>
<sequence length="182" mass="20293">MGPPVDDREVGFEAIFTATYEAICGYALRRCSSPHDAADVVAETFAIAWRRVDEMPTGDAARLWLYGVARRVLANHRRGERQRRLRTTELRDEIAALAGDPLDASIIARAFRELSDDDQEILGLVAWEGLDRDAIATVLGCSRGTVRVRLHRARTRFSRILRTAGVDAAPMVMTRSSTKESH</sequence>
<comment type="similarity">
    <text evidence="1">Belongs to the sigma-70 factor family. ECF subfamily.</text>
</comment>
<keyword evidence="4" id="KW-0804">Transcription</keyword>
<dbReference type="Pfam" id="PF08281">
    <property type="entry name" value="Sigma70_r4_2"/>
    <property type="match status" value="1"/>
</dbReference>
<evidence type="ECO:0000313" key="8">
    <source>
        <dbReference type="Proteomes" id="UP001165074"/>
    </source>
</evidence>
<dbReference type="InterPro" id="IPR014284">
    <property type="entry name" value="RNA_pol_sigma-70_dom"/>
</dbReference>
<evidence type="ECO:0000259" key="5">
    <source>
        <dbReference type="Pfam" id="PF04542"/>
    </source>
</evidence>
<name>A0A9W6SBG0_9ACTN</name>
<gene>
    <name evidence="7" type="ORF">Airi02_087430</name>
</gene>
<evidence type="ECO:0000256" key="3">
    <source>
        <dbReference type="ARBA" id="ARBA00023082"/>
    </source>
</evidence>
<dbReference type="GO" id="GO:0016987">
    <property type="term" value="F:sigma factor activity"/>
    <property type="evidence" value="ECO:0007669"/>
    <property type="project" value="UniProtKB-KW"/>
</dbReference>
<evidence type="ECO:0000256" key="1">
    <source>
        <dbReference type="ARBA" id="ARBA00010641"/>
    </source>
</evidence>
<dbReference type="GO" id="GO:0003677">
    <property type="term" value="F:DNA binding"/>
    <property type="evidence" value="ECO:0007669"/>
    <property type="project" value="InterPro"/>
</dbReference>
<dbReference type="SUPFAM" id="SSF88946">
    <property type="entry name" value="Sigma2 domain of RNA polymerase sigma factors"/>
    <property type="match status" value="1"/>
</dbReference>
<dbReference type="PANTHER" id="PTHR43133">
    <property type="entry name" value="RNA POLYMERASE ECF-TYPE SIGMA FACTO"/>
    <property type="match status" value="1"/>
</dbReference>
<dbReference type="InterPro" id="IPR013324">
    <property type="entry name" value="RNA_pol_sigma_r3/r4-like"/>
</dbReference>
<protein>
    <submittedName>
        <fullName evidence="7">Siderophore-interacting protein</fullName>
    </submittedName>
</protein>
<dbReference type="CDD" id="cd06171">
    <property type="entry name" value="Sigma70_r4"/>
    <property type="match status" value="1"/>
</dbReference>
<dbReference type="Proteomes" id="UP001165074">
    <property type="component" value="Unassembled WGS sequence"/>
</dbReference>
<dbReference type="NCBIfam" id="TIGR02937">
    <property type="entry name" value="sigma70-ECF"/>
    <property type="match status" value="1"/>
</dbReference>
<reference evidence="7" key="1">
    <citation type="submission" date="2023-03" db="EMBL/GenBank/DDBJ databases">
        <title>Actinoallomurus iriomotensis NBRC 103684.</title>
        <authorList>
            <person name="Ichikawa N."/>
            <person name="Sato H."/>
            <person name="Tonouchi N."/>
        </authorList>
    </citation>
    <scope>NUCLEOTIDE SEQUENCE</scope>
    <source>
        <strain evidence="7">NBRC 103684</strain>
    </source>
</reference>
<keyword evidence="3" id="KW-0731">Sigma factor</keyword>
<comment type="caution">
    <text evidence="7">The sequence shown here is derived from an EMBL/GenBank/DDBJ whole genome shotgun (WGS) entry which is preliminary data.</text>
</comment>
<dbReference type="InterPro" id="IPR007627">
    <property type="entry name" value="RNA_pol_sigma70_r2"/>
</dbReference>
<dbReference type="InterPro" id="IPR013325">
    <property type="entry name" value="RNA_pol_sigma_r2"/>
</dbReference>
<dbReference type="AlphaFoldDB" id="A0A9W6SBG0"/>
<dbReference type="GO" id="GO:0006352">
    <property type="term" value="P:DNA-templated transcription initiation"/>
    <property type="evidence" value="ECO:0007669"/>
    <property type="project" value="InterPro"/>
</dbReference>
<evidence type="ECO:0000256" key="4">
    <source>
        <dbReference type="ARBA" id="ARBA00023163"/>
    </source>
</evidence>
<keyword evidence="8" id="KW-1185">Reference proteome</keyword>
<keyword evidence="2" id="KW-0805">Transcription regulation</keyword>
<dbReference type="SUPFAM" id="SSF88659">
    <property type="entry name" value="Sigma3 and sigma4 domains of RNA polymerase sigma factors"/>
    <property type="match status" value="1"/>
</dbReference>
<proteinExistence type="inferred from homology"/>